<evidence type="ECO:0000313" key="5">
    <source>
        <dbReference type="Proteomes" id="UP000572680"/>
    </source>
</evidence>
<feature type="region of interest" description="Disordered" evidence="2">
    <location>
        <begin position="316"/>
        <end position="348"/>
    </location>
</feature>
<proteinExistence type="predicted"/>
<keyword evidence="5" id="KW-1185">Reference proteome</keyword>
<evidence type="ECO:0000256" key="2">
    <source>
        <dbReference type="SAM" id="MobiDB-lite"/>
    </source>
</evidence>
<feature type="transmembrane region" description="Helical" evidence="3">
    <location>
        <begin position="121"/>
        <end position="142"/>
    </location>
</feature>
<feature type="transmembrane region" description="Helical" evidence="3">
    <location>
        <begin position="154"/>
        <end position="173"/>
    </location>
</feature>
<dbReference type="EMBL" id="JACJIA010000011">
    <property type="protein sequence ID" value="MBA8955432.1"/>
    <property type="molecule type" value="Genomic_DNA"/>
</dbReference>
<organism evidence="4 5">
    <name type="scientific">Actinomadura namibiensis</name>
    <dbReference type="NCBI Taxonomy" id="182080"/>
    <lineage>
        <taxon>Bacteria</taxon>
        <taxon>Bacillati</taxon>
        <taxon>Actinomycetota</taxon>
        <taxon>Actinomycetes</taxon>
        <taxon>Streptosporangiales</taxon>
        <taxon>Thermomonosporaceae</taxon>
        <taxon>Actinomadura</taxon>
    </lineage>
</organism>
<keyword evidence="3" id="KW-0812">Transmembrane</keyword>
<accession>A0A7W3LW98</accession>
<name>A0A7W3LW98_ACTNM</name>
<keyword evidence="3" id="KW-1133">Transmembrane helix</keyword>
<feature type="region of interest" description="Disordered" evidence="2">
    <location>
        <begin position="1"/>
        <end position="20"/>
    </location>
</feature>
<protein>
    <submittedName>
        <fullName evidence="4">Uncharacterized protein</fullName>
    </submittedName>
</protein>
<reference evidence="4 5" key="1">
    <citation type="submission" date="2020-08" db="EMBL/GenBank/DDBJ databases">
        <title>Genomic Encyclopedia of Type Strains, Phase IV (KMG-IV): sequencing the most valuable type-strain genomes for metagenomic binning, comparative biology and taxonomic classification.</title>
        <authorList>
            <person name="Goeker M."/>
        </authorList>
    </citation>
    <scope>NUCLEOTIDE SEQUENCE [LARGE SCALE GENOMIC DNA]</scope>
    <source>
        <strain evidence="4 5">DSM 44197</strain>
    </source>
</reference>
<sequence>MSIVLKRAKNPPRSRVPADVSAEQLARLSEARVRQIRAEAEAQRQIRAAELADERERRRLAEEDRRRAKIARRRERAEKAAAGAALAQRLRTRLVLVAPILLVNALAVGGQIGFATERLHWNLAQALVFAGALESVAIYIQWHAHEARLAGDAVARLTAASYGVALLVSGINYEHYTEHWQVPNTKAVTFGLMSLLSPWLWGMHSRRQHRDRLREAGLVDRRTAHFSGARWLHFPFRTLGALRWAVAHGVQDPAAAWVGYAAQRRDGDAPRPLPRAEPATEPAGPVTGPAAEEAPPVWGAAPVALFVPASAVPGRLALAPGKPEAAGPKRPDRRDRVQEQPLKAATAS</sequence>
<feature type="coiled-coil region" evidence="1">
    <location>
        <begin position="51"/>
        <end position="80"/>
    </location>
</feature>
<feature type="compositionally biased region" description="Basic residues" evidence="2">
    <location>
        <begin position="1"/>
        <end position="12"/>
    </location>
</feature>
<keyword evidence="1" id="KW-0175">Coiled coil</keyword>
<dbReference type="RefSeq" id="WP_182847409.1">
    <property type="nucleotide sequence ID" value="NZ_BAAALP010000104.1"/>
</dbReference>
<evidence type="ECO:0000256" key="1">
    <source>
        <dbReference type="SAM" id="Coils"/>
    </source>
</evidence>
<feature type="transmembrane region" description="Helical" evidence="3">
    <location>
        <begin position="185"/>
        <end position="202"/>
    </location>
</feature>
<keyword evidence="3" id="KW-0472">Membrane</keyword>
<feature type="region of interest" description="Disordered" evidence="2">
    <location>
        <begin position="266"/>
        <end position="294"/>
    </location>
</feature>
<dbReference type="Proteomes" id="UP000572680">
    <property type="component" value="Unassembled WGS sequence"/>
</dbReference>
<evidence type="ECO:0000256" key="3">
    <source>
        <dbReference type="SAM" id="Phobius"/>
    </source>
</evidence>
<dbReference type="AlphaFoldDB" id="A0A7W3LW98"/>
<comment type="caution">
    <text evidence="4">The sequence shown here is derived from an EMBL/GenBank/DDBJ whole genome shotgun (WGS) entry which is preliminary data.</text>
</comment>
<gene>
    <name evidence="4" type="ORF">HNR61_007106</name>
</gene>
<feature type="compositionally biased region" description="Basic and acidic residues" evidence="2">
    <location>
        <begin position="327"/>
        <end position="338"/>
    </location>
</feature>
<evidence type="ECO:0000313" key="4">
    <source>
        <dbReference type="EMBL" id="MBA8955432.1"/>
    </source>
</evidence>
<feature type="transmembrane region" description="Helical" evidence="3">
    <location>
        <begin position="94"/>
        <end position="115"/>
    </location>
</feature>